<evidence type="ECO:0000256" key="7">
    <source>
        <dbReference type="ARBA" id="ARBA00022777"/>
    </source>
</evidence>
<keyword evidence="6 11" id="KW-0812">Transmembrane</keyword>
<evidence type="ECO:0000256" key="11">
    <source>
        <dbReference type="SAM" id="Phobius"/>
    </source>
</evidence>
<evidence type="ECO:0000256" key="8">
    <source>
        <dbReference type="ARBA" id="ARBA00022989"/>
    </source>
</evidence>
<keyword evidence="8 11" id="KW-1133">Transmembrane helix</keyword>
<dbReference type="PROSITE" id="PS50109">
    <property type="entry name" value="HIS_KIN"/>
    <property type="match status" value="1"/>
</dbReference>
<evidence type="ECO:0000256" key="4">
    <source>
        <dbReference type="ARBA" id="ARBA00022475"/>
    </source>
</evidence>
<dbReference type="EMBL" id="QVFD01000010">
    <property type="protein sequence ID" value="RGC45803.1"/>
    <property type="molecule type" value="Genomic_DNA"/>
</dbReference>
<dbReference type="PANTHER" id="PTHR45453">
    <property type="entry name" value="PHOSPHATE REGULON SENSOR PROTEIN PHOR"/>
    <property type="match status" value="1"/>
</dbReference>
<dbReference type="GO" id="GO:0000155">
    <property type="term" value="F:phosphorelay sensor kinase activity"/>
    <property type="evidence" value="ECO:0007669"/>
    <property type="project" value="TreeGrafter"/>
</dbReference>
<feature type="transmembrane region" description="Helical" evidence="11">
    <location>
        <begin position="36"/>
        <end position="55"/>
    </location>
</feature>
<sequence>MRFSTFLKDKWIFLLSQTGIILFLALLLNVMKISNAANALVCICILFITVGALVLEYNQKNGFYRELYRNLGTLEKKYYISSVTEKPGFVEGAILMDVLRQTTKSMNDDIADYRRMNTEYQDYIETWIHEIKIPISCIDLICENNKGEMASGVKAELSRIDGYVEQALYYARSTNLEKDYMIREIKLDQLVKGTLKKYSRQLIAAKATPIFDNLSQTVYGDPKWLEFILGQLIANSIKYKKETLTLTFSTREEQDNVLLYVSDDGIGIPESELPRIFEKGFTGTNGRSYAKSTGIGLYLCRKLCNKMHLSISASSASGQGTTIQITFPKDSRLLLE</sequence>
<dbReference type="InterPro" id="IPR003594">
    <property type="entry name" value="HATPase_dom"/>
</dbReference>
<gene>
    <name evidence="13" type="ORF">DW747_10630</name>
</gene>
<dbReference type="GO" id="GO:0004721">
    <property type="term" value="F:phosphoprotein phosphatase activity"/>
    <property type="evidence" value="ECO:0007669"/>
    <property type="project" value="TreeGrafter"/>
</dbReference>
<dbReference type="OrthoDB" id="9780487at2"/>
<evidence type="ECO:0000256" key="5">
    <source>
        <dbReference type="ARBA" id="ARBA00022679"/>
    </source>
</evidence>
<dbReference type="SUPFAM" id="SSF55874">
    <property type="entry name" value="ATPase domain of HSP90 chaperone/DNA topoisomerase II/histidine kinase"/>
    <property type="match status" value="1"/>
</dbReference>
<dbReference type="EC" id="2.7.13.3" evidence="3"/>
<dbReference type="GO" id="GO:0016036">
    <property type="term" value="P:cellular response to phosphate starvation"/>
    <property type="evidence" value="ECO:0007669"/>
    <property type="project" value="TreeGrafter"/>
</dbReference>
<dbReference type="InterPro" id="IPR005467">
    <property type="entry name" value="His_kinase_dom"/>
</dbReference>
<evidence type="ECO:0000259" key="12">
    <source>
        <dbReference type="PROSITE" id="PS50109"/>
    </source>
</evidence>
<keyword evidence="4" id="KW-1003">Cell membrane</keyword>
<comment type="catalytic activity">
    <reaction evidence="1">
        <text>ATP + protein L-histidine = ADP + protein N-phospho-L-histidine.</text>
        <dbReference type="EC" id="2.7.13.3"/>
    </reaction>
</comment>
<keyword evidence="5" id="KW-0808">Transferase</keyword>
<keyword evidence="14" id="KW-1185">Reference proteome</keyword>
<evidence type="ECO:0000256" key="1">
    <source>
        <dbReference type="ARBA" id="ARBA00000085"/>
    </source>
</evidence>
<dbReference type="InterPro" id="IPR050351">
    <property type="entry name" value="BphY/WalK/GraS-like"/>
</dbReference>
<evidence type="ECO:0000256" key="3">
    <source>
        <dbReference type="ARBA" id="ARBA00012438"/>
    </source>
</evidence>
<dbReference type="AlphaFoldDB" id="A0A3E2XLJ4"/>
<evidence type="ECO:0000256" key="10">
    <source>
        <dbReference type="ARBA" id="ARBA00023136"/>
    </source>
</evidence>
<accession>A0A3E2XLJ4</accession>
<evidence type="ECO:0000313" key="13">
    <source>
        <dbReference type="EMBL" id="RGC45803.1"/>
    </source>
</evidence>
<evidence type="ECO:0000256" key="6">
    <source>
        <dbReference type="ARBA" id="ARBA00022692"/>
    </source>
</evidence>
<dbReference type="GO" id="GO:0005886">
    <property type="term" value="C:plasma membrane"/>
    <property type="evidence" value="ECO:0007669"/>
    <property type="project" value="UniProtKB-SubCell"/>
</dbReference>
<dbReference type="Gene3D" id="3.30.565.10">
    <property type="entry name" value="Histidine kinase-like ATPase, C-terminal domain"/>
    <property type="match status" value="1"/>
</dbReference>
<dbReference type="InterPro" id="IPR036890">
    <property type="entry name" value="HATPase_C_sf"/>
</dbReference>
<proteinExistence type="predicted"/>
<feature type="domain" description="Histidine kinase" evidence="12">
    <location>
        <begin position="126"/>
        <end position="331"/>
    </location>
</feature>
<dbReference type="PRINTS" id="PR00344">
    <property type="entry name" value="BCTRLSENSOR"/>
</dbReference>
<evidence type="ECO:0000256" key="2">
    <source>
        <dbReference type="ARBA" id="ARBA00004651"/>
    </source>
</evidence>
<evidence type="ECO:0000256" key="9">
    <source>
        <dbReference type="ARBA" id="ARBA00023012"/>
    </source>
</evidence>
<feature type="transmembrane region" description="Helical" evidence="11">
    <location>
        <begin position="12"/>
        <end position="30"/>
    </location>
</feature>
<reference evidence="13 14" key="1">
    <citation type="submission" date="2018-08" db="EMBL/GenBank/DDBJ databases">
        <title>A genome reference for cultivated species of the human gut microbiota.</title>
        <authorList>
            <person name="Zou Y."/>
            <person name="Xue W."/>
            <person name="Luo G."/>
        </authorList>
    </citation>
    <scope>NUCLEOTIDE SEQUENCE [LARGE SCALE GENOMIC DNA]</scope>
    <source>
        <strain evidence="13 14">AM28-39</strain>
    </source>
</reference>
<comment type="caution">
    <text evidence="13">The sequence shown here is derived from an EMBL/GenBank/DDBJ whole genome shotgun (WGS) entry which is preliminary data.</text>
</comment>
<dbReference type="InterPro" id="IPR004358">
    <property type="entry name" value="Sig_transdc_His_kin-like_C"/>
</dbReference>
<dbReference type="SMART" id="SM00387">
    <property type="entry name" value="HATPase_c"/>
    <property type="match status" value="1"/>
</dbReference>
<dbReference type="PANTHER" id="PTHR45453:SF2">
    <property type="entry name" value="HISTIDINE KINASE"/>
    <property type="match status" value="1"/>
</dbReference>
<comment type="subcellular location">
    <subcellularLocation>
        <location evidence="2">Cell membrane</location>
        <topology evidence="2">Multi-pass membrane protein</topology>
    </subcellularLocation>
</comment>
<name>A0A3E2XLJ4_9FIRM</name>
<keyword evidence="9" id="KW-0902">Two-component regulatory system</keyword>
<organism evidence="13 14">
    <name type="scientific">Coprococcus catus</name>
    <dbReference type="NCBI Taxonomy" id="116085"/>
    <lineage>
        <taxon>Bacteria</taxon>
        <taxon>Bacillati</taxon>
        <taxon>Bacillota</taxon>
        <taxon>Clostridia</taxon>
        <taxon>Lachnospirales</taxon>
        <taxon>Lachnospiraceae</taxon>
        <taxon>Coprococcus</taxon>
    </lineage>
</organism>
<keyword evidence="7 13" id="KW-0418">Kinase</keyword>
<evidence type="ECO:0000313" key="14">
    <source>
        <dbReference type="Proteomes" id="UP000261231"/>
    </source>
</evidence>
<keyword evidence="10 11" id="KW-0472">Membrane</keyword>
<protein>
    <recommendedName>
        <fullName evidence="3">histidine kinase</fullName>
        <ecNumber evidence="3">2.7.13.3</ecNumber>
    </recommendedName>
</protein>
<dbReference type="Proteomes" id="UP000261231">
    <property type="component" value="Unassembled WGS sequence"/>
</dbReference>
<dbReference type="Pfam" id="PF02518">
    <property type="entry name" value="HATPase_c"/>
    <property type="match status" value="1"/>
</dbReference>